<dbReference type="SUPFAM" id="SSF52058">
    <property type="entry name" value="L domain-like"/>
    <property type="match status" value="1"/>
</dbReference>
<name>A0AAD3CKQ1_9STRA</name>
<accession>A0AAD3CKQ1</accession>
<dbReference type="Gene3D" id="3.80.10.10">
    <property type="entry name" value="Ribonuclease Inhibitor"/>
    <property type="match status" value="1"/>
</dbReference>
<keyword evidence="2" id="KW-1185">Reference proteome</keyword>
<dbReference type="EMBL" id="BLLK01000022">
    <property type="protein sequence ID" value="GFH46440.1"/>
    <property type="molecule type" value="Genomic_DNA"/>
</dbReference>
<dbReference type="Pfam" id="PF13306">
    <property type="entry name" value="LRR_5"/>
    <property type="match status" value="1"/>
</dbReference>
<dbReference type="InterPro" id="IPR032675">
    <property type="entry name" value="LRR_dom_sf"/>
</dbReference>
<reference evidence="1 2" key="1">
    <citation type="journal article" date="2021" name="Sci. Rep.">
        <title>The genome of the diatom Chaetoceros tenuissimus carries an ancient integrated fragment of an extant virus.</title>
        <authorList>
            <person name="Hongo Y."/>
            <person name="Kimura K."/>
            <person name="Takaki Y."/>
            <person name="Yoshida Y."/>
            <person name="Baba S."/>
            <person name="Kobayashi G."/>
            <person name="Nagasaki K."/>
            <person name="Hano T."/>
            <person name="Tomaru Y."/>
        </authorList>
    </citation>
    <scope>NUCLEOTIDE SEQUENCE [LARGE SCALE GENOMIC DNA]</scope>
    <source>
        <strain evidence="1 2">NIES-3715</strain>
    </source>
</reference>
<evidence type="ECO:0000313" key="2">
    <source>
        <dbReference type="Proteomes" id="UP001054902"/>
    </source>
</evidence>
<proteinExistence type="predicted"/>
<dbReference type="InterPro" id="IPR026906">
    <property type="entry name" value="LRR_5"/>
</dbReference>
<protein>
    <recommendedName>
        <fullName evidence="3">Leucine-rich repeat domain-containing protein</fullName>
    </recommendedName>
</protein>
<gene>
    <name evidence="1" type="ORF">CTEN210_02914</name>
</gene>
<evidence type="ECO:0000313" key="1">
    <source>
        <dbReference type="EMBL" id="GFH46440.1"/>
    </source>
</evidence>
<dbReference type="Proteomes" id="UP001054902">
    <property type="component" value="Unassembled WGS sequence"/>
</dbReference>
<evidence type="ECO:0008006" key="3">
    <source>
        <dbReference type="Google" id="ProtNLM"/>
    </source>
</evidence>
<organism evidence="1 2">
    <name type="scientific">Chaetoceros tenuissimus</name>
    <dbReference type="NCBI Taxonomy" id="426638"/>
    <lineage>
        <taxon>Eukaryota</taxon>
        <taxon>Sar</taxon>
        <taxon>Stramenopiles</taxon>
        <taxon>Ochrophyta</taxon>
        <taxon>Bacillariophyta</taxon>
        <taxon>Coscinodiscophyceae</taxon>
        <taxon>Chaetocerotophycidae</taxon>
        <taxon>Chaetocerotales</taxon>
        <taxon>Chaetocerotaceae</taxon>
        <taxon>Chaetoceros</taxon>
    </lineage>
</organism>
<sequence>MRLEKIDGLLTLFYDGSEELYNQKLDDELEKAYNKQTDDDDQSLETWESWDLSDACKKYYRRRQSWQQIVVVELVTVIPRFTFKRCKNIRRVIFANTVIRIEECAFHDCNNLVYIKWSMNLLFIGDQAFDACDLLSIFIPPRCEYIGFSAFSFNESLTILNVPQTTELSEDVAFETELTKEAPVEVDEDGSYLFSENAEVNYWIKNINSEEKYSLHRICCSFYPLIEDIYTIVEAKGPGAFMEENNIGITPSRYLEENPYAGTTELDIMRDYIITMMGDLE</sequence>
<dbReference type="AlphaFoldDB" id="A0AAD3CKQ1"/>
<comment type="caution">
    <text evidence="1">The sequence shown here is derived from an EMBL/GenBank/DDBJ whole genome shotgun (WGS) entry which is preliminary data.</text>
</comment>